<dbReference type="Gene3D" id="6.20.330.10">
    <property type="match status" value="1"/>
</dbReference>
<sequence>MSQLLKASGAVVKRIGKAAKTSLAVVGFGTVASLGYYYNDTKKFAKEEGSLSSKQRVLVLPFHRFKIVKKEDRDKLAALLQSTRRSSSDDEEVDVQELVQVIHEATNDPSVVAIYGEFGHGGSFTGGAADAEQVRNALRIFRESHRVHADPNCNHETVLTKSLTPKRPLYAYADTFESMINPSNPDYYLASIFTHVHLQQQGSLNFAGFSSSVPFLKDTLKKYGVAAHVYKHGPYKNAPNSLTESGLTRAHRQNIETYLFAMNQGRCHDIAAARRKTLQAMTMKGADLQNDLTMMWKLVQNGGSFTAQNALQMGFVDYITDRSPLDALLEYNKKEEKDGKKDKTDKKKPTEAKKESQKDDDIQSTDKNDKQPTKEQLRLKETWGRQTDLESFSANETVTFSEYQKLLAKRKKLEQQKERLWKAADRYPTLGKALTAMGYTKDETTQKEDSPSSSDDKDKTASSEKIALVSVNGAIDSKKYRKLAPMLRKIKYDKDIKAVVVQVDSPGGTIDASEALYQDFKDLPQNVIFSFGNVAASGGYYIATAGDRIFASKNTLTGSIGVFAIRLDLSGLAAQYGAKFGHVYTSELALTNNAFYPVTKQMHLNAERYTDRCYQRFKDIVSAGRSLDEDYLETKLAQGRVWTGEQANQNGLVDELGGLSRAIAYAQRTYTTDGNARVVTVTDDDYMKRINKLLSSSASVWASETTSSASNGMNFPAPVFPGQFLPSMIPNKAFGVYLTTDENTAIQHLMQDKE</sequence>
<dbReference type="EMBL" id="CAICTM010001257">
    <property type="protein sequence ID" value="CAB9522018.1"/>
    <property type="molecule type" value="Genomic_DNA"/>
</dbReference>
<dbReference type="Proteomes" id="UP001153069">
    <property type="component" value="Unassembled WGS sequence"/>
</dbReference>
<dbReference type="InterPro" id="IPR047272">
    <property type="entry name" value="S49_SppA_C"/>
</dbReference>
<dbReference type="OrthoDB" id="45421at2759"/>
<keyword evidence="3" id="KW-0378">Hydrolase</keyword>
<dbReference type="SUPFAM" id="SSF52096">
    <property type="entry name" value="ClpP/crotonase"/>
    <property type="match status" value="1"/>
</dbReference>
<dbReference type="InterPro" id="IPR002142">
    <property type="entry name" value="Peptidase_S49"/>
</dbReference>
<dbReference type="GO" id="GO:0008236">
    <property type="term" value="F:serine-type peptidase activity"/>
    <property type="evidence" value="ECO:0007669"/>
    <property type="project" value="UniProtKB-KW"/>
</dbReference>
<evidence type="ECO:0000256" key="3">
    <source>
        <dbReference type="ARBA" id="ARBA00022801"/>
    </source>
</evidence>
<keyword evidence="8" id="KW-1185">Reference proteome</keyword>
<evidence type="ECO:0000256" key="2">
    <source>
        <dbReference type="ARBA" id="ARBA00022670"/>
    </source>
</evidence>
<evidence type="ECO:0000256" key="5">
    <source>
        <dbReference type="SAM" id="MobiDB-lite"/>
    </source>
</evidence>
<accession>A0A9N8EJR9</accession>
<evidence type="ECO:0000313" key="8">
    <source>
        <dbReference type="Proteomes" id="UP001153069"/>
    </source>
</evidence>
<evidence type="ECO:0000313" key="7">
    <source>
        <dbReference type="EMBL" id="CAB9522018.1"/>
    </source>
</evidence>
<feature type="compositionally biased region" description="Basic and acidic residues" evidence="5">
    <location>
        <begin position="440"/>
        <end position="461"/>
    </location>
</feature>
<keyword evidence="2" id="KW-0645">Protease</keyword>
<dbReference type="PANTHER" id="PTHR33209:SF1">
    <property type="entry name" value="PEPTIDASE S49 DOMAIN-CONTAINING PROTEIN"/>
    <property type="match status" value="1"/>
</dbReference>
<dbReference type="NCBIfam" id="TIGR00706">
    <property type="entry name" value="SppA_dom"/>
    <property type="match status" value="1"/>
</dbReference>
<dbReference type="AlphaFoldDB" id="A0A9N8EJR9"/>
<feature type="region of interest" description="Disordered" evidence="5">
    <location>
        <begin position="438"/>
        <end position="461"/>
    </location>
</feature>
<feature type="domain" description="Peptidase S49" evidence="6">
    <location>
        <begin position="185"/>
        <end position="281"/>
    </location>
</feature>
<name>A0A9N8EJR9_9STRA</name>
<dbReference type="CDD" id="cd07023">
    <property type="entry name" value="S49_Sppa_N_C"/>
    <property type="match status" value="1"/>
</dbReference>
<dbReference type="GO" id="GO:0006508">
    <property type="term" value="P:proteolysis"/>
    <property type="evidence" value="ECO:0007669"/>
    <property type="project" value="UniProtKB-KW"/>
</dbReference>
<evidence type="ECO:0000256" key="4">
    <source>
        <dbReference type="ARBA" id="ARBA00022825"/>
    </source>
</evidence>
<proteinExistence type="inferred from homology"/>
<gene>
    <name evidence="7" type="ORF">SEMRO_1259_G256940.1</name>
</gene>
<dbReference type="Gene3D" id="3.90.226.10">
    <property type="entry name" value="2-enoyl-CoA Hydratase, Chain A, domain 1"/>
    <property type="match status" value="2"/>
</dbReference>
<evidence type="ECO:0000256" key="1">
    <source>
        <dbReference type="ARBA" id="ARBA00008683"/>
    </source>
</evidence>
<keyword evidence="4" id="KW-0720">Serine protease</keyword>
<feature type="region of interest" description="Disordered" evidence="5">
    <location>
        <begin position="335"/>
        <end position="382"/>
    </location>
</feature>
<dbReference type="InterPro" id="IPR004635">
    <property type="entry name" value="Pept_S49_SppA"/>
</dbReference>
<comment type="similarity">
    <text evidence="1">Belongs to the peptidase S49 family.</text>
</comment>
<protein>
    <submittedName>
        <fullName evidence="7">Signal peptide peptidase SppA</fullName>
    </submittedName>
</protein>
<organism evidence="7 8">
    <name type="scientific">Seminavis robusta</name>
    <dbReference type="NCBI Taxonomy" id="568900"/>
    <lineage>
        <taxon>Eukaryota</taxon>
        <taxon>Sar</taxon>
        <taxon>Stramenopiles</taxon>
        <taxon>Ochrophyta</taxon>
        <taxon>Bacillariophyta</taxon>
        <taxon>Bacillariophyceae</taxon>
        <taxon>Bacillariophycidae</taxon>
        <taxon>Naviculales</taxon>
        <taxon>Naviculaceae</taxon>
        <taxon>Seminavis</taxon>
    </lineage>
</organism>
<dbReference type="Pfam" id="PF01343">
    <property type="entry name" value="Peptidase_S49"/>
    <property type="match status" value="2"/>
</dbReference>
<dbReference type="PANTHER" id="PTHR33209">
    <property type="entry name" value="PROTEASE 4"/>
    <property type="match status" value="1"/>
</dbReference>
<reference evidence="7" key="1">
    <citation type="submission" date="2020-06" db="EMBL/GenBank/DDBJ databases">
        <authorList>
            <consortium name="Plant Systems Biology data submission"/>
        </authorList>
    </citation>
    <scope>NUCLEOTIDE SEQUENCE</scope>
    <source>
        <strain evidence="7">D6</strain>
    </source>
</reference>
<feature type="domain" description="Peptidase S49" evidence="6">
    <location>
        <begin position="526"/>
        <end position="667"/>
    </location>
</feature>
<dbReference type="InterPro" id="IPR029045">
    <property type="entry name" value="ClpP/crotonase-like_dom_sf"/>
</dbReference>
<comment type="caution">
    <text evidence="7">The sequence shown here is derived from an EMBL/GenBank/DDBJ whole genome shotgun (WGS) entry which is preliminary data.</text>
</comment>
<evidence type="ECO:0000259" key="6">
    <source>
        <dbReference type="Pfam" id="PF01343"/>
    </source>
</evidence>